<dbReference type="PANTHER" id="PTHR36424">
    <property type="entry name" value="PHEROMONE-REGULATED MEMBRANE PROTEIN 6"/>
    <property type="match status" value="1"/>
</dbReference>
<feature type="compositionally biased region" description="Gly residues" evidence="1">
    <location>
        <begin position="437"/>
        <end position="447"/>
    </location>
</feature>
<evidence type="ECO:0000256" key="1">
    <source>
        <dbReference type="SAM" id="MobiDB-lite"/>
    </source>
</evidence>
<dbReference type="EMBL" id="JAAAXW010000115">
    <property type="protein sequence ID" value="KAF9543343.1"/>
    <property type="molecule type" value="Genomic_DNA"/>
</dbReference>
<comment type="caution">
    <text evidence="3">The sequence shown here is derived from an EMBL/GenBank/DDBJ whole genome shotgun (WGS) entry which is preliminary data.</text>
</comment>
<dbReference type="InterPro" id="IPR031606">
    <property type="entry name" value="Kch1/2"/>
</dbReference>
<accession>A0A9P6K2K1</accession>
<sequence>MGAHWKREKVQDHKFDFINVDDFIDNSCWRQFRYMMVFLVIIRGILVYCSDIFTAVNLWTNKNPTSFIKPNRDGQLDLGIGGIKLSMEVYKYLFTGCIVLGLLLLALDIRRANGIIASRDISYAFTSQIAARYYTVRSYPHYCFFAEIDSSKKFVDNVAFFVFFTFRNWKRLLLADAPRQLINMTMLYQVFKDHFNSTFFQWDSYIGSEDSDLFKKIALGAMMFTVTVFVFNMLSFIAAVCMYIPLVSHIQGNLKEYCCYKIDKRIEELIKKNTKNRANAAKSKGGKDIALDYMGKPTLPQVDIMDSAPSPAAPPPRNPYNKGGYGHQQQDYDYGYSTQPSGGYNPSPQQAGYTQNYGNEDYFQAKPVYNNSSSKGNYQQQRGGGGGGKGDGGFDPYAESAFTTEDAYDQHSGTGSQDQLHSQKSRDNHYNAAQTPRGGGNSGGGGVKYDDYSHLRSASPLPSQHGSDLDSNHYSNHSGGYGHGGTGYNNSNSNNGGYYRSDSHSTTHGNNGGGGGGGTPQRPRRNDQGSNYRNY</sequence>
<name>A0A9P6K2K1_9FUNG</name>
<evidence type="ECO:0000313" key="3">
    <source>
        <dbReference type="EMBL" id="KAF9543343.1"/>
    </source>
</evidence>
<dbReference type="Pfam" id="PF16944">
    <property type="entry name" value="KCH"/>
    <property type="match status" value="1"/>
</dbReference>
<evidence type="ECO:0000313" key="4">
    <source>
        <dbReference type="Proteomes" id="UP000723463"/>
    </source>
</evidence>
<gene>
    <name evidence="3" type="ORF">EC957_000934</name>
</gene>
<evidence type="ECO:0008006" key="5">
    <source>
        <dbReference type="Google" id="ProtNLM"/>
    </source>
</evidence>
<feature type="transmembrane region" description="Helical" evidence="2">
    <location>
        <begin position="217"/>
        <end position="246"/>
    </location>
</feature>
<feature type="transmembrane region" description="Helical" evidence="2">
    <location>
        <begin position="89"/>
        <end position="109"/>
    </location>
</feature>
<dbReference type="Proteomes" id="UP000723463">
    <property type="component" value="Unassembled WGS sequence"/>
</dbReference>
<feature type="compositionally biased region" description="Low complexity" evidence="1">
    <location>
        <begin position="488"/>
        <end position="499"/>
    </location>
</feature>
<keyword evidence="2" id="KW-1133">Transmembrane helix</keyword>
<feature type="compositionally biased region" description="Gly residues" evidence="1">
    <location>
        <begin position="382"/>
        <end position="393"/>
    </location>
</feature>
<keyword evidence="2" id="KW-0472">Membrane</keyword>
<organism evidence="3 4">
    <name type="scientific">Mortierella hygrophila</name>
    <dbReference type="NCBI Taxonomy" id="979708"/>
    <lineage>
        <taxon>Eukaryota</taxon>
        <taxon>Fungi</taxon>
        <taxon>Fungi incertae sedis</taxon>
        <taxon>Mucoromycota</taxon>
        <taxon>Mortierellomycotina</taxon>
        <taxon>Mortierellomycetes</taxon>
        <taxon>Mortierellales</taxon>
        <taxon>Mortierellaceae</taxon>
        <taxon>Mortierella</taxon>
    </lineage>
</organism>
<feature type="compositionally biased region" description="Polar residues" evidence="1">
    <location>
        <begin position="369"/>
        <end position="381"/>
    </location>
</feature>
<reference evidence="3" key="1">
    <citation type="journal article" date="2020" name="Fungal Divers.">
        <title>Resolving the Mortierellaceae phylogeny through synthesis of multi-gene phylogenetics and phylogenomics.</title>
        <authorList>
            <person name="Vandepol N."/>
            <person name="Liber J."/>
            <person name="Desiro A."/>
            <person name="Na H."/>
            <person name="Kennedy M."/>
            <person name="Barry K."/>
            <person name="Grigoriev I.V."/>
            <person name="Miller A.N."/>
            <person name="O'Donnell K."/>
            <person name="Stajich J.E."/>
            <person name="Bonito G."/>
        </authorList>
    </citation>
    <scope>NUCLEOTIDE SEQUENCE</scope>
    <source>
        <strain evidence="3">NRRL 2591</strain>
    </source>
</reference>
<keyword evidence="2" id="KW-0812">Transmembrane</keyword>
<dbReference type="AlphaFoldDB" id="A0A9P6K2K1"/>
<dbReference type="GO" id="GO:0005886">
    <property type="term" value="C:plasma membrane"/>
    <property type="evidence" value="ECO:0007669"/>
    <property type="project" value="InterPro"/>
</dbReference>
<feature type="compositionally biased region" description="Polar residues" evidence="1">
    <location>
        <begin position="411"/>
        <end position="422"/>
    </location>
</feature>
<feature type="compositionally biased region" description="Polar residues" evidence="1">
    <location>
        <begin position="337"/>
        <end position="358"/>
    </location>
</feature>
<keyword evidence="4" id="KW-1185">Reference proteome</keyword>
<feature type="transmembrane region" description="Helical" evidence="2">
    <location>
        <begin position="36"/>
        <end position="59"/>
    </location>
</feature>
<dbReference type="GO" id="GO:0015079">
    <property type="term" value="F:potassium ion transmembrane transporter activity"/>
    <property type="evidence" value="ECO:0007669"/>
    <property type="project" value="InterPro"/>
</dbReference>
<feature type="compositionally biased region" description="Low complexity" evidence="1">
    <location>
        <begin position="327"/>
        <end position="336"/>
    </location>
</feature>
<protein>
    <recommendedName>
        <fullName evidence="5">Vacuole protein</fullName>
    </recommendedName>
</protein>
<dbReference type="PANTHER" id="PTHR36424:SF1">
    <property type="entry name" value="LOW AFFINITY K(+) TRANSPORTER 1-RELATED"/>
    <property type="match status" value="1"/>
</dbReference>
<proteinExistence type="predicted"/>
<feature type="region of interest" description="Disordered" evidence="1">
    <location>
        <begin position="304"/>
        <end position="535"/>
    </location>
</feature>
<feature type="compositionally biased region" description="Gly residues" evidence="1">
    <location>
        <begin position="510"/>
        <end position="519"/>
    </location>
</feature>
<evidence type="ECO:0000256" key="2">
    <source>
        <dbReference type="SAM" id="Phobius"/>
    </source>
</evidence>